<dbReference type="RefSeq" id="WP_107001382.1">
    <property type="nucleotide sequence ID" value="NZ_DBFCBK010000015.1"/>
</dbReference>
<dbReference type="SUPFAM" id="SSF53448">
    <property type="entry name" value="Nucleotide-diphospho-sugar transferases"/>
    <property type="match status" value="1"/>
</dbReference>
<dbReference type="NCBIfam" id="TIGR00453">
    <property type="entry name" value="ispD"/>
    <property type="match status" value="1"/>
</dbReference>
<dbReference type="PROSITE" id="PS01295">
    <property type="entry name" value="ISPD"/>
    <property type="match status" value="1"/>
</dbReference>
<comment type="similarity">
    <text evidence="3 7">Belongs to the IspD/TarI cytidylyltransferase family. IspD subfamily.</text>
</comment>
<dbReference type="GO" id="GO:0050518">
    <property type="term" value="F:2-C-methyl-D-erythritol 4-phosphate cytidylyltransferase activity"/>
    <property type="evidence" value="ECO:0007669"/>
    <property type="project" value="UniProtKB-UniRule"/>
</dbReference>
<accession>A0A2T3FMF7</accession>
<keyword evidence="5 7" id="KW-0548">Nucleotidyltransferase</keyword>
<keyword evidence="6 7" id="KW-0414">Isoprene biosynthesis</keyword>
<proteinExistence type="inferred from homology"/>
<dbReference type="CDD" id="cd02516">
    <property type="entry name" value="CDP-ME_synthetase"/>
    <property type="match status" value="1"/>
</dbReference>
<evidence type="ECO:0000256" key="4">
    <source>
        <dbReference type="ARBA" id="ARBA00022679"/>
    </source>
</evidence>
<dbReference type="Pfam" id="PF01128">
    <property type="entry name" value="IspD"/>
    <property type="match status" value="1"/>
</dbReference>
<evidence type="ECO:0000256" key="7">
    <source>
        <dbReference type="HAMAP-Rule" id="MF_00108"/>
    </source>
</evidence>
<comment type="catalytic activity">
    <reaction evidence="1 7">
        <text>2-C-methyl-D-erythritol 4-phosphate + CTP + H(+) = 4-CDP-2-C-methyl-D-erythritol + diphosphate</text>
        <dbReference type="Rhea" id="RHEA:13429"/>
        <dbReference type="ChEBI" id="CHEBI:15378"/>
        <dbReference type="ChEBI" id="CHEBI:33019"/>
        <dbReference type="ChEBI" id="CHEBI:37563"/>
        <dbReference type="ChEBI" id="CHEBI:57823"/>
        <dbReference type="ChEBI" id="CHEBI:58262"/>
        <dbReference type="EC" id="2.7.7.60"/>
    </reaction>
</comment>
<feature type="site" description="Transition state stabilizer" evidence="7">
    <location>
        <position position="39"/>
    </location>
</feature>
<dbReference type="InterPro" id="IPR001228">
    <property type="entry name" value="IspD"/>
</dbReference>
<dbReference type="InterPro" id="IPR018294">
    <property type="entry name" value="ISPD_synthase_CS"/>
</dbReference>
<evidence type="ECO:0000313" key="9">
    <source>
        <dbReference type="Proteomes" id="UP000241048"/>
    </source>
</evidence>
<dbReference type="PANTHER" id="PTHR32125:SF4">
    <property type="entry name" value="2-C-METHYL-D-ERYTHRITOL 4-PHOSPHATE CYTIDYLYLTRANSFERASE, CHLOROPLASTIC"/>
    <property type="match status" value="1"/>
</dbReference>
<comment type="caution">
    <text evidence="8">The sequence shown here is derived from an EMBL/GenBank/DDBJ whole genome shotgun (WGS) entry which is preliminary data.</text>
</comment>
<dbReference type="HAMAP" id="MF_00108">
    <property type="entry name" value="IspD"/>
    <property type="match status" value="1"/>
</dbReference>
<dbReference type="InterPro" id="IPR050088">
    <property type="entry name" value="IspD/TarI_cytidylyltransf_bact"/>
</dbReference>
<protein>
    <recommendedName>
        <fullName evidence="7">2-C-methyl-D-erythritol 4-phosphate cytidylyltransferase</fullName>
        <ecNumber evidence="7">2.7.7.60</ecNumber>
    </recommendedName>
    <alternativeName>
        <fullName evidence="7">4-diphosphocytidyl-2C-methyl-D-erythritol synthase</fullName>
    </alternativeName>
    <alternativeName>
        <fullName evidence="7">MEP cytidylyltransferase</fullName>
        <shortName evidence="7">MCT</shortName>
    </alternativeName>
</protein>
<feature type="site" description="Positions MEP for the nucleophilic attack" evidence="7">
    <location>
        <position position="236"/>
    </location>
</feature>
<feature type="site" description="Transition state stabilizer" evidence="7">
    <location>
        <position position="32"/>
    </location>
</feature>
<dbReference type="EC" id="2.7.7.60" evidence="7"/>
<organism evidence="8 9">
    <name type="scientific">Clostridium fessum</name>
    <dbReference type="NCBI Taxonomy" id="2126740"/>
    <lineage>
        <taxon>Bacteria</taxon>
        <taxon>Bacillati</taxon>
        <taxon>Bacillota</taxon>
        <taxon>Clostridia</taxon>
        <taxon>Eubacteriales</taxon>
        <taxon>Clostridiaceae</taxon>
        <taxon>Clostridium</taxon>
    </lineage>
</organism>
<reference evidence="8 9" key="1">
    <citation type="submission" date="2018-03" db="EMBL/GenBank/DDBJ databases">
        <title>Lachnoclostridium SNUG30386 gen.nov., sp.nov., isolated from human faeces.</title>
        <authorList>
            <person name="Seo B."/>
            <person name="Jeon K."/>
            <person name="Ko G."/>
        </authorList>
    </citation>
    <scope>NUCLEOTIDE SEQUENCE [LARGE SCALE GENOMIC DNA]</scope>
    <source>
        <strain evidence="8 9">SNUG30386</strain>
    </source>
</reference>
<evidence type="ECO:0000256" key="1">
    <source>
        <dbReference type="ARBA" id="ARBA00001282"/>
    </source>
</evidence>
<dbReference type="Gene3D" id="3.90.550.10">
    <property type="entry name" value="Spore Coat Polysaccharide Biosynthesis Protein SpsA, Chain A"/>
    <property type="match status" value="1"/>
</dbReference>
<dbReference type="FunFam" id="3.90.550.10:FF:000003">
    <property type="entry name" value="2-C-methyl-D-erythritol 4-phosphate cytidylyltransferase"/>
    <property type="match status" value="1"/>
</dbReference>
<keyword evidence="9" id="KW-1185">Reference proteome</keyword>
<evidence type="ECO:0000256" key="2">
    <source>
        <dbReference type="ARBA" id="ARBA00004787"/>
    </source>
</evidence>
<dbReference type="Proteomes" id="UP000241048">
    <property type="component" value="Unassembled WGS sequence"/>
</dbReference>
<gene>
    <name evidence="7 8" type="primary">ispD</name>
    <name evidence="8" type="ORF">C7U56_11795</name>
</gene>
<evidence type="ECO:0000256" key="6">
    <source>
        <dbReference type="ARBA" id="ARBA00023229"/>
    </source>
</evidence>
<dbReference type="InterPro" id="IPR034683">
    <property type="entry name" value="IspD/TarI"/>
</dbReference>
<name>A0A2T3FMF7_9CLOT</name>
<feature type="site" description="Positions MEP for the nucleophilic attack" evidence="7">
    <location>
        <position position="176"/>
    </location>
</feature>
<dbReference type="UniPathway" id="UPA00056">
    <property type="reaction ID" value="UER00093"/>
</dbReference>
<dbReference type="GO" id="GO:0019288">
    <property type="term" value="P:isopentenyl diphosphate biosynthetic process, methylerythritol 4-phosphate pathway"/>
    <property type="evidence" value="ECO:0007669"/>
    <property type="project" value="UniProtKB-UniRule"/>
</dbReference>
<dbReference type="PANTHER" id="PTHR32125">
    <property type="entry name" value="2-C-METHYL-D-ERYTHRITOL 4-PHOSPHATE CYTIDYLYLTRANSFERASE, CHLOROPLASTIC"/>
    <property type="match status" value="1"/>
</dbReference>
<sequence>MEHTLDQFGKEKITPHPTRTAAIVLAAGQGKRMKSNIQKQFLLLEEKPVIWYALHAFEESRVDDVILVTGADEIAYCRDEIVGKYGFSKVRAIVAGGKERYHSVYEGLKALGSQLSYGEGDCVLIHDGARPFVDEPMIERIVSDIRSYSAAVAGMPSKDTVKLVDADGFASVTPERAHVWMIQTPQGFTYPLIRAAYDKMMSREEYQQGVTDDAMVVETMTDHKVRLTEGSYRNIKVTTPEDMEVAAAFLQNKKS</sequence>
<dbReference type="EMBL" id="PYLO01000004">
    <property type="protein sequence ID" value="PST36469.1"/>
    <property type="molecule type" value="Genomic_DNA"/>
</dbReference>
<comment type="pathway">
    <text evidence="2 7">Isoprenoid biosynthesis; isopentenyl diphosphate biosynthesis via DXP pathway; isopentenyl diphosphate from 1-deoxy-D-xylulose 5-phosphate: step 2/6.</text>
</comment>
<keyword evidence="4 7" id="KW-0808">Transferase</keyword>
<evidence type="ECO:0000313" key="8">
    <source>
        <dbReference type="EMBL" id="PST36469.1"/>
    </source>
</evidence>
<dbReference type="AlphaFoldDB" id="A0A2T3FMF7"/>
<comment type="function">
    <text evidence="7">Catalyzes the formation of 4-diphosphocytidyl-2-C-methyl-D-erythritol from CTP and 2-C-methyl-D-erythritol 4-phosphate (MEP).</text>
</comment>
<evidence type="ECO:0000256" key="3">
    <source>
        <dbReference type="ARBA" id="ARBA00009789"/>
    </source>
</evidence>
<evidence type="ECO:0000256" key="5">
    <source>
        <dbReference type="ARBA" id="ARBA00022695"/>
    </source>
</evidence>
<dbReference type="InterPro" id="IPR029044">
    <property type="entry name" value="Nucleotide-diphossugar_trans"/>
</dbReference>